<feature type="domain" description="Sulfatase N-terminal" evidence="7">
    <location>
        <begin position="24"/>
        <end position="364"/>
    </location>
</feature>
<dbReference type="PANTHER" id="PTHR43108">
    <property type="entry name" value="N-ACETYLGLUCOSAMINE-6-SULFATASE FAMILY MEMBER"/>
    <property type="match status" value="1"/>
</dbReference>
<feature type="signal peptide" evidence="6">
    <location>
        <begin position="1"/>
        <end position="16"/>
    </location>
</feature>
<dbReference type="OrthoDB" id="96314at2759"/>
<evidence type="ECO:0000259" key="7">
    <source>
        <dbReference type="Pfam" id="PF00884"/>
    </source>
</evidence>
<comment type="similarity">
    <text evidence="1">Belongs to the sulfatase family.</text>
</comment>
<dbReference type="PANTHER" id="PTHR43108:SF8">
    <property type="entry name" value="SD21168P"/>
    <property type="match status" value="1"/>
</dbReference>
<dbReference type="InterPro" id="IPR000917">
    <property type="entry name" value="Sulfatase_N"/>
</dbReference>
<evidence type="ECO:0000256" key="6">
    <source>
        <dbReference type="SAM" id="SignalP"/>
    </source>
</evidence>
<proteinExistence type="inferred from homology"/>
<dbReference type="PROSITE" id="PS00149">
    <property type="entry name" value="SULFATASE_2"/>
    <property type="match status" value="1"/>
</dbReference>
<keyword evidence="9" id="KW-1185">Reference proteome</keyword>
<organism evidence="8 9">
    <name type="scientific">Microdochium trichocladiopsis</name>
    <dbReference type="NCBI Taxonomy" id="1682393"/>
    <lineage>
        <taxon>Eukaryota</taxon>
        <taxon>Fungi</taxon>
        <taxon>Dikarya</taxon>
        <taxon>Ascomycota</taxon>
        <taxon>Pezizomycotina</taxon>
        <taxon>Sordariomycetes</taxon>
        <taxon>Xylariomycetidae</taxon>
        <taxon>Xylariales</taxon>
        <taxon>Microdochiaceae</taxon>
        <taxon>Microdochium</taxon>
    </lineage>
</organism>
<name>A0A9P8XS62_9PEZI</name>
<dbReference type="InterPro" id="IPR024607">
    <property type="entry name" value="Sulfatase_CS"/>
</dbReference>
<evidence type="ECO:0000256" key="5">
    <source>
        <dbReference type="SAM" id="MobiDB-lite"/>
    </source>
</evidence>
<dbReference type="Proteomes" id="UP000756346">
    <property type="component" value="Unassembled WGS sequence"/>
</dbReference>
<sequence length="694" mass="75943">MWHSLLLTALVLGCAAKPPAPKKPNIVFIFSDDQDRLLGSTDFQSVLRRGILDKGTEFTNHFGTTAQCCPARASILRGQFSHNTNITHVNGPGGNYDKWLASKQDLDYLPVWLKKAGYRTEYVGKFLNGYNTANYASAPKSWDWVDALIDPYTTFYNVPVMSQNGERPVWYKGFHQTDVIRVKALDRLEYLANQDQPFYLTVAPYAPHVQNNAARPIPLKRHMELFPEAKAPRKPNWNPADEFQLKKGSWLRGLPLMNDSVIEFADYTYRSRAQALQGVDEIIEDVVQMLEDKQLQDNTYIVYTSDNGYHIGQNRVPGGKALFYAEDTNLPFAVRGPGIPQGVKSALPSTHVDLAPTFLELAGVPPHEQPVFFDGASLLPQWRDPRGGHGGHGAPQTISGKGTAREALNIEFWGQCTVEAPNVKELGGPFRSNSYKTVRILGSDADGESGSASSSSGNGWLYTKWCTGDAELYHTSADPFELDNLANSTDPVHRRAKSRLNALLMVTKSCEKGSCRDPWAVFDVPRDMPGKGPRLGPGPGPGSGSGGNGGNKISSFEQAMDPRYDAFFDSFPQVAFKGCLAYQSAENEAPFYPPLPGGGAGGGGDAGLGRAYRSPTDNFVETKDALSIRDTNFYGSEEQRRATLAQVYAGSVALTDEQLTTDTRSGGGGGGGEKRLVSFASMGEIDMRREYGFD</sequence>
<feature type="chain" id="PRO_5040141053" evidence="6">
    <location>
        <begin position="17"/>
        <end position="694"/>
    </location>
</feature>
<keyword evidence="4" id="KW-0325">Glycoprotein</keyword>
<evidence type="ECO:0000256" key="1">
    <source>
        <dbReference type="ARBA" id="ARBA00008779"/>
    </source>
</evidence>
<dbReference type="GeneID" id="70190185"/>
<dbReference type="SUPFAM" id="SSF53649">
    <property type="entry name" value="Alkaline phosphatase-like"/>
    <property type="match status" value="1"/>
</dbReference>
<reference evidence="8" key="1">
    <citation type="journal article" date="2021" name="Nat. Commun.">
        <title>Genetic determinants of endophytism in the Arabidopsis root mycobiome.</title>
        <authorList>
            <person name="Mesny F."/>
            <person name="Miyauchi S."/>
            <person name="Thiergart T."/>
            <person name="Pickel B."/>
            <person name="Atanasova L."/>
            <person name="Karlsson M."/>
            <person name="Huettel B."/>
            <person name="Barry K.W."/>
            <person name="Haridas S."/>
            <person name="Chen C."/>
            <person name="Bauer D."/>
            <person name="Andreopoulos W."/>
            <person name="Pangilinan J."/>
            <person name="LaButti K."/>
            <person name="Riley R."/>
            <person name="Lipzen A."/>
            <person name="Clum A."/>
            <person name="Drula E."/>
            <person name="Henrissat B."/>
            <person name="Kohler A."/>
            <person name="Grigoriev I.V."/>
            <person name="Martin F.M."/>
            <person name="Hacquard S."/>
        </authorList>
    </citation>
    <scope>NUCLEOTIDE SEQUENCE</scope>
    <source>
        <strain evidence="8">MPI-CAGE-CH-0230</strain>
    </source>
</reference>
<feature type="region of interest" description="Disordered" evidence="5">
    <location>
        <begin position="526"/>
        <end position="555"/>
    </location>
</feature>
<dbReference type="GO" id="GO:0008449">
    <property type="term" value="F:N-acetylglucosamine-6-sulfatase activity"/>
    <property type="evidence" value="ECO:0007669"/>
    <property type="project" value="TreeGrafter"/>
</dbReference>
<dbReference type="CDD" id="cd16147">
    <property type="entry name" value="G6S"/>
    <property type="match status" value="1"/>
</dbReference>
<dbReference type="Gene3D" id="3.40.720.10">
    <property type="entry name" value="Alkaline Phosphatase, subunit A"/>
    <property type="match status" value="1"/>
</dbReference>
<dbReference type="InterPro" id="IPR017850">
    <property type="entry name" value="Alkaline_phosphatase_core_sf"/>
</dbReference>
<keyword evidence="3" id="KW-0378">Hydrolase</keyword>
<accession>A0A9P8XS62</accession>
<evidence type="ECO:0000256" key="2">
    <source>
        <dbReference type="ARBA" id="ARBA00022729"/>
    </source>
</evidence>
<dbReference type="EMBL" id="JAGTJQ010000013">
    <property type="protein sequence ID" value="KAH7014423.1"/>
    <property type="molecule type" value="Genomic_DNA"/>
</dbReference>
<dbReference type="Pfam" id="PF00884">
    <property type="entry name" value="Sulfatase"/>
    <property type="match status" value="1"/>
</dbReference>
<dbReference type="GO" id="GO:0005539">
    <property type="term" value="F:glycosaminoglycan binding"/>
    <property type="evidence" value="ECO:0007669"/>
    <property type="project" value="TreeGrafter"/>
</dbReference>
<evidence type="ECO:0000313" key="9">
    <source>
        <dbReference type="Proteomes" id="UP000756346"/>
    </source>
</evidence>
<dbReference type="RefSeq" id="XP_046005390.1">
    <property type="nucleotide sequence ID" value="XM_046160639.1"/>
</dbReference>
<comment type="caution">
    <text evidence="8">The sequence shown here is derived from an EMBL/GenBank/DDBJ whole genome shotgun (WGS) entry which is preliminary data.</text>
</comment>
<feature type="compositionally biased region" description="Gly residues" evidence="5">
    <location>
        <begin position="533"/>
        <end position="550"/>
    </location>
</feature>
<keyword evidence="2 6" id="KW-0732">Signal</keyword>
<evidence type="ECO:0000256" key="3">
    <source>
        <dbReference type="ARBA" id="ARBA00022801"/>
    </source>
</evidence>
<gene>
    <name evidence="8" type="ORF">B0I36DRAFT_378146</name>
</gene>
<evidence type="ECO:0000313" key="8">
    <source>
        <dbReference type="EMBL" id="KAH7014423.1"/>
    </source>
</evidence>
<dbReference type="AlphaFoldDB" id="A0A9P8XS62"/>
<protein>
    <submittedName>
        <fullName evidence="8">Alkaline-phosphatase-like protein</fullName>
    </submittedName>
</protein>
<evidence type="ECO:0000256" key="4">
    <source>
        <dbReference type="ARBA" id="ARBA00023180"/>
    </source>
</evidence>